<dbReference type="Proteomes" id="UP000272888">
    <property type="component" value="Unassembled WGS sequence"/>
</dbReference>
<protein>
    <recommendedName>
        <fullName evidence="4">Secreted protein</fullName>
    </recommendedName>
</protein>
<dbReference type="AlphaFoldDB" id="A0A3A8N2G3"/>
<accession>A0A3A8N2G3</accession>
<organism evidence="2 3">
    <name type="scientific">Corallococcus llansteffanensis</name>
    <dbReference type="NCBI Taxonomy" id="2316731"/>
    <lineage>
        <taxon>Bacteria</taxon>
        <taxon>Pseudomonadati</taxon>
        <taxon>Myxococcota</taxon>
        <taxon>Myxococcia</taxon>
        <taxon>Myxococcales</taxon>
        <taxon>Cystobacterineae</taxon>
        <taxon>Myxococcaceae</taxon>
        <taxon>Corallococcus</taxon>
    </lineage>
</organism>
<gene>
    <name evidence="2" type="ORF">D7V93_43660</name>
</gene>
<keyword evidence="1" id="KW-0732">Signal</keyword>
<keyword evidence="3" id="KW-1185">Reference proteome</keyword>
<evidence type="ECO:0000313" key="2">
    <source>
        <dbReference type="EMBL" id="RKH34132.1"/>
    </source>
</evidence>
<evidence type="ECO:0000313" key="3">
    <source>
        <dbReference type="Proteomes" id="UP000272888"/>
    </source>
</evidence>
<name>A0A3A8N2G3_9BACT</name>
<feature type="signal peptide" evidence="1">
    <location>
        <begin position="1"/>
        <end position="28"/>
    </location>
</feature>
<dbReference type="EMBL" id="RAWB01001112">
    <property type="protein sequence ID" value="RKH34132.1"/>
    <property type="molecule type" value="Genomic_DNA"/>
</dbReference>
<reference evidence="3" key="1">
    <citation type="submission" date="2018-09" db="EMBL/GenBank/DDBJ databases">
        <authorList>
            <person name="Livingstone P.G."/>
            <person name="Whitworth D.E."/>
        </authorList>
    </citation>
    <scope>NUCLEOTIDE SEQUENCE [LARGE SCALE GENOMIC DNA]</scope>
    <source>
        <strain evidence="3">CA051B</strain>
    </source>
</reference>
<comment type="caution">
    <text evidence="2">The sequence shown here is derived from an EMBL/GenBank/DDBJ whole genome shotgun (WGS) entry which is preliminary data.</text>
</comment>
<evidence type="ECO:0000256" key="1">
    <source>
        <dbReference type="SAM" id="SignalP"/>
    </source>
</evidence>
<sequence length="92" mass="9489">MTASARSAPIAAATAALSPFCASWPLCALSVASSSRARCSMRASAARRRARDSGVDSVTWGSSSGVGSSWVTTTQPAVRASRNAVWRAVTRT</sequence>
<feature type="chain" id="PRO_5017238680" description="Secreted protein" evidence="1">
    <location>
        <begin position="29"/>
        <end position="92"/>
    </location>
</feature>
<evidence type="ECO:0008006" key="4">
    <source>
        <dbReference type="Google" id="ProtNLM"/>
    </source>
</evidence>
<proteinExistence type="predicted"/>